<dbReference type="Proteomes" id="UP000198975">
    <property type="component" value="Unassembled WGS sequence"/>
</dbReference>
<sequence>MKIMKRAAAVILVIITGFILIDCSMQKVAERHEGYTRSNLWAYYLYTDREIRNAPKLTKNYHFAFKAQEGTQPNDSSIIYEPNASIAALRDYLSSLGYIRVKQEGPTEQWERDGEPSPYFVIFRDPENHTLTLTRSSSK</sequence>
<dbReference type="OrthoDB" id="6463131at2"/>
<evidence type="ECO:0000313" key="1">
    <source>
        <dbReference type="EMBL" id="SCB87733.1"/>
    </source>
</evidence>
<evidence type="ECO:0000313" key="2">
    <source>
        <dbReference type="Proteomes" id="UP000198975"/>
    </source>
</evidence>
<dbReference type="EMBL" id="FMAY01000002">
    <property type="protein sequence ID" value="SCB87733.1"/>
    <property type="molecule type" value="Genomic_DNA"/>
</dbReference>
<protein>
    <submittedName>
        <fullName evidence="1">Uncharacterized protein</fullName>
    </submittedName>
</protein>
<keyword evidence="2" id="KW-1185">Reference proteome</keyword>
<name>A0A1C3ZZH2_9ENTR</name>
<proteinExistence type="predicted"/>
<reference evidence="2" key="1">
    <citation type="submission" date="2016-08" db="EMBL/GenBank/DDBJ databases">
        <authorList>
            <person name="Varghese N."/>
            <person name="Submissions Spin"/>
        </authorList>
    </citation>
    <scope>NUCLEOTIDE SEQUENCE [LARGE SCALE GENOMIC DNA]</scope>
    <source>
        <strain evidence="2">REICA_082</strain>
    </source>
</reference>
<dbReference type="RefSeq" id="WP_088237303.1">
    <property type="nucleotide sequence ID" value="NZ_FMAY01000002.1"/>
</dbReference>
<organism evidence="1 2">
    <name type="scientific">Kosakonia oryzendophytica</name>
    <dbReference type="NCBI Taxonomy" id="1005665"/>
    <lineage>
        <taxon>Bacteria</taxon>
        <taxon>Pseudomonadati</taxon>
        <taxon>Pseudomonadota</taxon>
        <taxon>Gammaproteobacteria</taxon>
        <taxon>Enterobacterales</taxon>
        <taxon>Enterobacteriaceae</taxon>
        <taxon>Kosakonia</taxon>
    </lineage>
</organism>
<accession>A0A1C3ZZH2</accession>
<gene>
    <name evidence="1" type="ORF">GA0061071_102293</name>
</gene>
<dbReference type="AlphaFoldDB" id="A0A1C3ZZH2"/>